<evidence type="ECO:0000313" key="1">
    <source>
        <dbReference type="EMBL" id="GAA1910707.1"/>
    </source>
</evidence>
<keyword evidence="2" id="KW-1185">Reference proteome</keyword>
<evidence type="ECO:0000313" key="2">
    <source>
        <dbReference type="Proteomes" id="UP001501612"/>
    </source>
</evidence>
<reference evidence="2" key="1">
    <citation type="journal article" date="2019" name="Int. J. Syst. Evol. Microbiol.">
        <title>The Global Catalogue of Microorganisms (GCM) 10K type strain sequencing project: providing services to taxonomists for standard genome sequencing and annotation.</title>
        <authorList>
            <consortium name="The Broad Institute Genomics Platform"/>
            <consortium name="The Broad Institute Genome Sequencing Center for Infectious Disease"/>
            <person name="Wu L."/>
            <person name="Ma J."/>
        </authorList>
    </citation>
    <scope>NUCLEOTIDE SEQUENCE [LARGE SCALE GENOMIC DNA]</scope>
    <source>
        <strain evidence="2">JCM 14046</strain>
    </source>
</reference>
<gene>
    <name evidence="1" type="ORF">GCM10009737_10220</name>
</gene>
<organism evidence="1 2">
    <name type="scientific">Nocardioides lentus</name>
    <dbReference type="NCBI Taxonomy" id="338077"/>
    <lineage>
        <taxon>Bacteria</taxon>
        <taxon>Bacillati</taxon>
        <taxon>Actinomycetota</taxon>
        <taxon>Actinomycetes</taxon>
        <taxon>Propionibacteriales</taxon>
        <taxon>Nocardioidaceae</taxon>
        <taxon>Nocardioides</taxon>
    </lineage>
</organism>
<proteinExistence type="predicted"/>
<dbReference type="Proteomes" id="UP001501612">
    <property type="component" value="Unassembled WGS sequence"/>
</dbReference>
<accession>A0ABP5AEW9</accession>
<dbReference type="EMBL" id="BAAAMY010000002">
    <property type="protein sequence ID" value="GAA1910707.1"/>
    <property type="molecule type" value="Genomic_DNA"/>
</dbReference>
<sequence length="376" mass="39931">MGPADVDDAALAVMVADLLGRPPGRVELLTARAEPLAHDVPSLTTVGRWWVSGTARTPAGEEPWRVFVKQVQAWHHSAFFAGVPEPLRKVAAAAVPWRPEAGAYRSDLRDRLPEGLTLPRALAVLDLDPGLCPDSWVLWLEDVTRPAVPWDVTRHEGAAHLLGRMSGSAAVAPLADVGRFDWSARHYVEGRLRLQVLPALSSEDLWAHPAVAAAFDAGLRRRLLAAADRVDALAAELDAHPRRAAHGDACAHNLLPGPDGVSFTMVDLGFWVPQAAGFDLTQLLAGDLQLGVVPPADLATLDEVCVRAYADGLAAEGSPVPLAVVRRVHALALLLYAGLSAVPSEQLAAPAEVLGPLCALRADLARHSLDLLDATA</sequence>
<comment type="caution">
    <text evidence="1">The sequence shown here is derived from an EMBL/GenBank/DDBJ whole genome shotgun (WGS) entry which is preliminary data.</text>
</comment>
<protein>
    <recommendedName>
        <fullName evidence="3">Aminoglycoside phosphotransferase domain-containing protein</fullName>
    </recommendedName>
</protein>
<name>A0ABP5AEW9_9ACTN</name>
<evidence type="ECO:0008006" key="3">
    <source>
        <dbReference type="Google" id="ProtNLM"/>
    </source>
</evidence>
<dbReference type="SUPFAM" id="SSF56112">
    <property type="entry name" value="Protein kinase-like (PK-like)"/>
    <property type="match status" value="1"/>
</dbReference>
<dbReference type="InterPro" id="IPR011009">
    <property type="entry name" value="Kinase-like_dom_sf"/>
</dbReference>